<evidence type="ECO:0000313" key="2">
    <source>
        <dbReference type="Proteomes" id="UP000595481"/>
    </source>
</evidence>
<organism evidence="1 2">
    <name type="scientific">Aeromonas jandaei</name>
    <dbReference type="NCBI Taxonomy" id="650"/>
    <lineage>
        <taxon>Bacteria</taxon>
        <taxon>Pseudomonadati</taxon>
        <taxon>Pseudomonadota</taxon>
        <taxon>Gammaproteobacteria</taxon>
        <taxon>Aeromonadales</taxon>
        <taxon>Aeromonadaceae</taxon>
        <taxon>Aeromonas</taxon>
    </lineage>
</organism>
<dbReference type="Proteomes" id="UP000595481">
    <property type="component" value="Chromosome"/>
</dbReference>
<protein>
    <recommendedName>
        <fullName evidence="3">Toxin CptA</fullName>
    </recommendedName>
</protein>
<sequence>MPVHPSRHQRYWLVALSLLLLWPVSALVTGWQWALFASVWLLALALSWRALPHTPFELEWDGQWLRWQNVSYRLGNKSRILPGVLRLELHPEQGRPCMLWLFADALVPDHYRLLARAINFPAERR</sequence>
<dbReference type="InterPro" id="IPR009883">
    <property type="entry name" value="YgfX"/>
</dbReference>
<accession>A0A7T4ADS3</accession>
<evidence type="ECO:0008006" key="3">
    <source>
        <dbReference type="Google" id="ProtNLM"/>
    </source>
</evidence>
<dbReference type="EMBL" id="CP066092">
    <property type="protein sequence ID" value="QQB22038.1"/>
    <property type="molecule type" value="Genomic_DNA"/>
</dbReference>
<evidence type="ECO:0000313" key="1">
    <source>
        <dbReference type="EMBL" id="QQB22038.1"/>
    </source>
</evidence>
<keyword evidence="2" id="KW-1185">Reference proteome</keyword>
<name>A0A7T4ADS3_AERJA</name>
<dbReference type="Pfam" id="PF07254">
    <property type="entry name" value="Cpta_toxin"/>
    <property type="match status" value="1"/>
</dbReference>
<gene>
    <name evidence="1" type="ORF">I6H43_14900</name>
</gene>
<proteinExistence type="predicted"/>
<reference evidence="1 2" key="1">
    <citation type="submission" date="2020-12" db="EMBL/GenBank/DDBJ databases">
        <title>FDA dAtabase for Regulatory Grade micrObial Sequences (FDA-ARGOS): Supporting development and validation of Infectious Disease Dx tests.</title>
        <authorList>
            <person name="Sproer C."/>
            <person name="Gronow S."/>
            <person name="Severitt S."/>
            <person name="Schroder I."/>
            <person name="Tallon L."/>
            <person name="Sadzewicz L."/>
            <person name="Zhao X."/>
            <person name="Boylan J."/>
            <person name="Ott S."/>
            <person name="Bowen H."/>
            <person name="Vavikolanu K."/>
            <person name="Mehta A."/>
            <person name="Aluvathingal J."/>
            <person name="Nadendla S."/>
            <person name="Lowell S."/>
            <person name="Myers T."/>
            <person name="Yan Y."/>
            <person name="Sichtig H."/>
        </authorList>
    </citation>
    <scope>NUCLEOTIDE SEQUENCE [LARGE SCALE GENOMIC DNA]</scope>
    <source>
        <strain evidence="1 2">FDAARGOS_986</strain>
    </source>
</reference>